<dbReference type="EMBL" id="CP021781">
    <property type="protein sequence ID" value="AXA33473.1"/>
    <property type="molecule type" value="Genomic_DNA"/>
</dbReference>
<evidence type="ECO:0000313" key="2">
    <source>
        <dbReference type="Proteomes" id="UP000251120"/>
    </source>
</evidence>
<sequence>MFYYINSLEKLFIMLVVVFLSSCSDRIREEDEEGNIVNSSIVDAENNCEAKFAKCKKDCGLTTLVQAVSTPAQCFCPKKSGYIENLIGGYPCESPNAMCYYYSGALGVKPISHPPTRIPATVVPAVTTIDMSCLDSCTASLLNCYK</sequence>
<reference evidence="1 2" key="1">
    <citation type="submission" date="2017-06" db="EMBL/GenBank/DDBJ databases">
        <title>Complete genome of Francisella adeliensis.</title>
        <authorList>
            <person name="Vallesi A."/>
            <person name="Sjodin A."/>
        </authorList>
    </citation>
    <scope>NUCLEOTIDE SEQUENCE [LARGE SCALE GENOMIC DNA]</scope>
    <source>
        <strain evidence="1 2">FDC440</strain>
    </source>
</reference>
<dbReference type="Proteomes" id="UP000251120">
    <property type="component" value="Chromosome"/>
</dbReference>
<evidence type="ECO:0000313" key="1">
    <source>
        <dbReference type="EMBL" id="AXA33473.1"/>
    </source>
</evidence>
<organism evidence="1 2">
    <name type="scientific">Francisella adeliensis</name>
    <dbReference type="NCBI Taxonomy" id="2007306"/>
    <lineage>
        <taxon>Bacteria</taxon>
        <taxon>Pseudomonadati</taxon>
        <taxon>Pseudomonadota</taxon>
        <taxon>Gammaproteobacteria</taxon>
        <taxon>Thiotrichales</taxon>
        <taxon>Francisellaceae</taxon>
        <taxon>Francisella</taxon>
    </lineage>
</organism>
<dbReference type="KEGG" id="fad:CDH04_03160"/>
<dbReference type="AlphaFoldDB" id="A0A2Z4XYG0"/>
<name>A0A2Z4XYG0_9GAMM</name>
<protein>
    <submittedName>
        <fullName evidence="1">Uncharacterized protein</fullName>
    </submittedName>
</protein>
<accession>A0A2Z4XYG0</accession>
<proteinExistence type="predicted"/>
<gene>
    <name evidence="1" type="ORF">CDH04_03160</name>
</gene>